<evidence type="ECO:0000259" key="3">
    <source>
        <dbReference type="Pfam" id="PF23359"/>
    </source>
</evidence>
<feature type="domain" description="Lsr2 DNA-binding" evidence="3">
    <location>
        <begin position="80"/>
        <end position="112"/>
    </location>
</feature>
<dbReference type="EMBL" id="JACCCQ010000001">
    <property type="protein sequence ID" value="NYF59566.1"/>
    <property type="molecule type" value="Genomic_DNA"/>
</dbReference>
<evidence type="ECO:0000313" key="4">
    <source>
        <dbReference type="EMBL" id="NYF59566.1"/>
    </source>
</evidence>
<evidence type="ECO:0000313" key="7">
    <source>
        <dbReference type="Proteomes" id="UP000631553"/>
    </source>
</evidence>
<sequence>MARKVITVLSDDLDGGKADRTVEFSLDGVAYTIDLSDENAGVLRKALDPYISAGRRMGRGNVDAGRPVRRPARAAVSGMDREQNRAIREWAAKNGYEISERGRIPVNVVEAWKNR</sequence>
<dbReference type="InterPro" id="IPR055370">
    <property type="entry name" value="Lsr2_DNA-bd"/>
</dbReference>
<keyword evidence="7" id="KW-1185">Reference proteome</keyword>
<evidence type="ECO:0000259" key="2">
    <source>
        <dbReference type="Pfam" id="PF11774"/>
    </source>
</evidence>
<keyword evidence="1" id="KW-0238">DNA-binding</keyword>
<dbReference type="EMBL" id="LT607410">
    <property type="protein sequence ID" value="SCF16345.1"/>
    <property type="molecule type" value="Genomic_DNA"/>
</dbReference>
<reference evidence="4 7" key="2">
    <citation type="submission" date="2020-07" db="EMBL/GenBank/DDBJ databases">
        <title>Sequencing the genomes of 1000 actinobacteria strains.</title>
        <authorList>
            <person name="Klenk H.-P."/>
        </authorList>
    </citation>
    <scope>NUCLEOTIDE SEQUENCE [LARGE SCALE GENOMIC DNA]</scope>
    <source>
        <strain evidence="4 7">DSM 43814</strain>
    </source>
</reference>
<reference evidence="5 6" key="1">
    <citation type="submission" date="2016-06" db="EMBL/GenBank/DDBJ databases">
        <authorList>
            <person name="Kjaerup R.B."/>
            <person name="Dalgaard T.S."/>
            <person name="Juul-Madsen H.R."/>
        </authorList>
    </citation>
    <scope>NUCLEOTIDE SEQUENCE [LARGE SCALE GENOMIC DNA]</scope>
    <source>
        <strain evidence="5 6">DSM 43821</strain>
    </source>
</reference>
<dbReference type="AlphaFoldDB" id="A0A1C4Y6K3"/>
<accession>A0A1C4Y6K3</accession>
<dbReference type="GO" id="GO:0016746">
    <property type="term" value="F:acyltransferase activity"/>
    <property type="evidence" value="ECO:0007669"/>
    <property type="project" value="InterPro"/>
</dbReference>
<gene>
    <name evidence="5" type="ORF">GA0074696_3091</name>
    <name evidence="4" type="ORF">HDA35_005397</name>
</gene>
<organism evidence="5 6">
    <name type="scientific">Micromonospora purpureochromogenes</name>
    <dbReference type="NCBI Taxonomy" id="47872"/>
    <lineage>
        <taxon>Bacteria</taxon>
        <taxon>Bacillati</taxon>
        <taxon>Actinomycetota</taxon>
        <taxon>Actinomycetes</taxon>
        <taxon>Micromonosporales</taxon>
        <taxon>Micromonosporaceae</taxon>
        <taxon>Micromonospora</taxon>
    </lineage>
</organism>
<proteinExistence type="predicted"/>
<dbReference type="Proteomes" id="UP000198228">
    <property type="component" value="Chromosome I"/>
</dbReference>
<evidence type="ECO:0000256" key="1">
    <source>
        <dbReference type="ARBA" id="ARBA00023125"/>
    </source>
</evidence>
<dbReference type="Pfam" id="PF23359">
    <property type="entry name" value="Lsr2_DNA-bd"/>
    <property type="match status" value="1"/>
</dbReference>
<evidence type="ECO:0000313" key="5">
    <source>
        <dbReference type="EMBL" id="SCF16345.1"/>
    </source>
</evidence>
<dbReference type="Pfam" id="PF11774">
    <property type="entry name" value="Lsr2"/>
    <property type="match status" value="1"/>
</dbReference>
<dbReference type="Gene3D" id="4.10.320.10">
    <property type="entry name" value="E3-binding domain"/>
    <property type="match status" value="1"/>
</dbReference>
<dbReference type="InterPro" id="IPR042261">
    <property type="entry name" value="Lsr2-like_dimerization"/>
</dbReference>
<evidence type="ECO:0000313" key="6">
    <source>
        <dbReference type="Proteomes" id="UP000198228"/>
    </source>
</evidence>
<dbReference type="Gene3D" id="3.30.60.230">
    <property type="entry name" value="Lsr2, dimerization domain"/>
    <property type="match status" value="1"/>
</dbReference>
<dbReference type="InterPro" id="IPR036625">
    <property type="entry name" value="E3-bd_dom_sf"/>
</dbReference>
<feature type="domain" description="Lsr2 dimerization" evidence="2">
    <location>
        <begin position="1"/>
        <end position="58"/>
    </location>
</feature>
<protein>
    <submittedName>
        <fullName evidence="5">Lsr2 protein</fullName>
    </submittedName>
</protein>
<dbReference type="InterPro" id="IPR024412">
    <property type="entry name" value="Lsr2_dim_dom"/>
</dbReference>
<dbReference type="Proteomes" id="UP000631553">
    <property type="component" value="Unassembled WGS sequence"/>
</dbReference>
<dbReference type="GO" id="GO:0003677">
    <property type="term" value="F:DNA binding"/>
    <property type="evidence" value="ECO:0007669"/>
    <property type="project" value="UniProtKB-KW"/>
</dbReference>
<name>A0A1C4Y6K3_9ACTN</name>
<dbReference type="RefSeq" id="WP_088964589.1">
    <property type="nucleotide sequence ID" value="NZ_JACCCQ010000001.1"/>
</dbReference>